<dbReference type="PANTHER" id="PTHR34618:SF4">
    <property type="entry name" value="CAS1"/>
    <property type="match status" value="1"/>
</dbReference>
<feature type="signal peptide" evidence="2">
    <location>
        <begin position="1"/>
        <end position="23"/>
    </location>
</feature>
<keyword evidence="4" id="KW-1185">Reference proteome</keyword>
<feature type="chain" id="PRO_5043350858" evidence="2">
    <location>
        <begin position="24"/>
        <end position="456"/>
    </location>
</feature>
<comment type="caution">
    <text evidence="3">The sequence shown here is derived from an EMBL/GenBank/DDBJ whole genome shotgun (WGS) entry which is preliminary data.</text>
</comment>
<evidence type="ECO:0000313" key="4">
    <source>
        <dbReference type="Proteomes" id="UP001370758"/>
    </source>
</evidence>
<dbReference type="EMBL" id="JAVHJL010000008">
    <property type="protein sequence ID" value="KAK6498853.1"/>
    <property type="molecule type" value="Genomic_DNA"/>
</dbReference>
<dbReference type="AlphaFoldDB" id="A0AAV9W061"/>
<organism evidence="3 4">
    <name type="scientific">Arthrobotrys musiformis</name>
    <dbReference type="NCBI Taxonomy" id="47236"/>
    <lineage>
        <taxon>Eukaryota</taxon>
        <taxon>Fungi</taxon>
        <taxon>Dikarya</taxon>
        <taxon>Ascomycota</taxon>
        <taxon>Pezizomycotina</taxon>
        <taxon>Orbiliomycetes</taxon>
        <taxon>Orbiliales</taxon>
        <taxon>Orbiliaceae</taxon>
        <taxon>Arthrobotrys</taxon>
    </lineage>
</organism>
<reference evidence="3 4" key="1">
    <citation type="submission" date="2023-08" db="EMBL/GenBank/DDBJ databases">
        <authorList>
            <person name="Palmer J.M."/>
        </authorList>
    </citation>
    <scope>NUCLEOTIDE SEQUENCE [LARGE SCALE GENOMIC DNA]</scope>
    <source>
        <strain evidence="3 4">TWF481</strain>
    </source>
</reference>
<evidence type="ECO:0000313" key="3">
    <source>
        <dbReference type="EMBL" id="KAK6498853.1"/>
    </source>
</evidence>
<dbReference type="InterPro" id="IPR021476">
    <property type="entry name" value="Egh16-like"/>
</dbReference>
<dbReference type="PANTHER" id="PTHR34618">
    <property type="entry name" value="SURFACE PROTEIN MAS1, PUTATIVE-RELATED"/>
    <property type="match status" value="1"/>
</dbReference>
<sequence length="456" mass="50248">MHPSTLFTATTVALTSLVGVASAHVCLIDAYGNYNHDMRGHAFAIDFSTPRHGADIYPQQRDVTVFSDKVVHDAWHKGYQDFGCGTTLQNTAWWYQKYNLPAWRDTDDWGRIKLFSQITPPLGFINISQHLGHFSWNEWKKNVRTDLKQDGPSKLMYGVPQVTAGGSLNVLAHQINLDGGGAFKCRIDYQANGKQWAHRDLSFQKNCPGDADSLNWPGIGKQCWFTVNMPADLNCQGKQGSTKGLPEICIVRCENSAKNGPFGGCIPVRQIRPNAKPVVQVVNKPVVQVKPVPVTVVKPVKPVVVAAKPVTVTKNNFITIVKDGATKVSLVTKSSVVIVTQVTKEPPQTTLEIQYKTVTVEKPVLVTNTPPPPGDKNKNDAKKPQPKPKPPTKKPTKEEVKAALGGEDYPDDVIEKLQNQDVSDDDTDNVKEISGKPKEIPKEIGAKPESEEIAYY</sequence>
<feature type="compositionally biased region" description="Basic residues" evidence="1">
    <location>
        <begin position="384"/>
        <end position="394"/>
    </location>
</feature>
<dbReference type="Pfam" id="PF11327">
    <property type="entry name" value="Egh16-like"/>
    <property type="match status" value="1"/>
</dbReference>
<evidence type="ECO:0000256" key="2">
    <source>
        <dbReference type="SAM" id="SignalP"/>
    </source>
</evidence>
<dbReference type="Proteomes" id="UP001370758">
    <property type="component" value="Unassembled WGS sequence"/>
</dbReference>
<feature type="region of interest" description="Disordered" evidence="1">
    <location>
        <begin position="364"/>
        <end position="456"/>
    </location>
</feature>
<gene>
    <name evidence="3" type="ORF">TWF481_011425</name>
</gene>
<keyword evidence="2" id="KW-0732">Signal</keyword>
<feature type="compositionally biased region" description="Basic and acidic residues" evidence="1">
    <location>
        <begin position="428"/>
        <end position="450"/>
    </location>
</feature>
<accession>A0AAV9W061</accession>
<proteinExistence type="predicted"/>
<protein>
    <submittedName>
        <fullName evidence="3">Uncharacterized protein</fullName>
    </submittedName>
</protein>
<name>A0AAV9W061_9PEZI</name>
<evidence type="ECO:0000256" key="1">
    <source>
        <dbReference type="SAM" id="MobiDB-lite"/>
    </source>
</evidence>